<evidence type="ECO:0000259" key="5">
    <source>
        <dbReference type="Pfam" id="PF06441"/>
    </source>
</evidence>
<feature type="active site" description="Proton acceptor" evidence="4">
    <location>
        <position position="378"/>
    </location>
</feature>
<feature type="active site" description="Nucleophile" evidence="4">
    <location>
        <position position="182"/>
    </location>
</feature>
<dbReference type="SUPFAM" id="SSF53474">
    <property type="entry name" value="alpha/beta-Hydrolases"/>
    <property type="match status" value="1"/>
</dbReference>
<dbReference type="PANTHER" id="PTHR21661">
    <property type="entry name" value="EPOXIDE HYDROLASE 1-RELATED"/>
    <property type="match status" value="1"/>
</dbReference>
<dbReference type="KEGG" id="pfy:PFICI_06303"/>
<evidence type="ECO:0000256" key="4">
    <source>
        <dbReference type="PIRSR" id="PIRSR001112-1"/>
    </source>
</evidence>
<proteinExistence type="inferred from homology"/>
<evidence type="ECO:0000256" key="1">
    <source>
        <dbReference type="ARBA" id="ARBA00010088"/>
    </source>
</evidence>
<feature type="active site" description="Proton donor" evidence="4">
    <location>
        <position position="315"/>
    </location>
</feature>
<dbReference type="GeneID" id="19271316"/>
<comment type="similarity">
    <text evidence="1">Belongs to the peptidase S33 family.</text>
</comment>
<dbReference type="GO" id="GO:0097176">
    <property type="term" value="P:epoxide metabolic process"/>
    <property type="evidence" value="ECO:0007669"/>
    <property type="project" value="TreeGrafter"/>
</dbReference>
<dbReference type="GO" id="GO:0004301">
    <property type="term" value="F:epoxide hydrolase activity"/>
    <property type="evidence" value="ECO:0007669"/>
    <property type="project" value="TreeGrafter"/>
</dbReference>
<dbReference type="STRING" id="1229662.W3X808"/>
<dbReference type="HOGENOM" id="CLU_019414_0_2_1"/>
<dbReference type="PRINTS" id="PR00412">
    <property type="entry name" value="EPOXHYDRLASE"/>
</dbReference>
<dbReference type="InterPro" id="IPR016292">
    <property type="entry name" value="Epoxide_hydrolase"/>
</dbReference>
<dbReference type="Gene3D" id="3.40.50.1820">
    <property type="entry name" value="alpha/beta hydrolase"/>
    <property type="match status" value="1"/>
</dbReference>
<dbReference type="PANTHER" id="PTHR21661:SF35">
    <property type="entry name" value="EPOXIDE HYDROLASE"/>
    <property type="match status" value="1"/>
</dbReference>
<feature type="domain" description="Epoxide hydrolase N-terminal" evidence="5">
    <location>
        <begin position="4"/>
        <end position="113"/>
    </location>
</feature>
<sequence>MTDIKPFRIAIPDTELSDLTSRLSRSRFPDELEEAAWDLGIPLEEVKRLVSYWARSFDWRLAEAKLNEFPQYTTPIAVDGFGTLNVHFIHQRSSRPDAIPLIFVHGWPGSFYEGTKIVRPLSEGDGSRNGPAFHVVVPSLLNFGFSDGVAKRGFSIAQQAEAMHKLMLKLGYDDGYATQGGDWGFAITRAMGHLYPSHARAQHINLLPARPPSFFRHPILAAESALRPWSDADRAGLARSQWFQKEGSGYNQIQATKPQTVGYALADSPAALLSWIYEKLHDWSDEYPWTEDEICTWLSIYWFSTAGPAASVRLYYENTHEPGADGHRGNLWDKMMSYQPHVKVGLARFPRELLVVPAVWSRQLGHVVYEKTHERGGHFAAWEAPQAIIGDLRAMFGKKGAAAGVFKTSKL</sequence>
<dbReference type="RefSeq" id="XP_007833075.1">
    <property type="nucleotide sequence ID" value="XM_007834884.1"/>
</dbReference>
<dbReference type="InterPro" id="IPR029058">
    <property type="entry name" value="AB_hydrolase_fold"/>
</dbReference>
<protein>
    <recommendedName>
        <fullName evidence="5">Epoxide hydrolase N-terminal domain-containing protein</fullName>
    </recommendedName>
</protein>
<keyword evidence="7" id="KW-1185">Reference proteome</keyword>
<dbReference type="AlphaFoldDB" id="W3X808"/>
<dbReference type="eggNOG" id="KOG2565">
    <property type="taxonomic scope" value="Eukaryota"/>
</dbReference>
<dbReference type="Proteomes" id="UP000030651">
    <property type="component" value="Unassembled WGS sequence"/>
</dbReference>
<keyword evidence="3" id="KW-0378">Hydrolase</keyword>
<reference evidence="7" key="1">
    <citation type="journal article" date="2015" name="BMC Genomics">
        <title>Genomic and transcriptomic analysis of the endophytic fungus Pestalotiopsis fici reveals its lifestyle and high potential for synthesis of natural products.</title>
        <authorList>
            <person name="Wang X."/>
            <person name="Zhang X."/>
            <person name="Liu L."/>
            <person name="Xiang M."/>
            <person name="Wang W."/>
            <person name="Sun X."/>
            <person name="Che Y."/>
            <person name="Guo L."/>
            <person name="Liu G."/>
            <person name="Guo L."/>
            <person name="Wang C."/>
            <person name="Yin W.B."/>
            <person name="Stadler M."/>
            <person name="Zhang X."/>
            <person name="Liu X."/>
        </authorList>
    </citation>
    <scope>NUCLEOTIDE SEQUENCE [LARGE SCALE GENOMIC DNA]</scope>
    <source>
        <strain evidence="7">W106-1 / CGMCC3.15140</strain>
    </source>
</reference>
<dbReference type="OMA" id="YSAMMVT"/>
<keyword evidence="2" id="KW-0058">Aromatic hydrocarbons catabolism</keyword>
<dbReference type="InterPro" id="IPR000639">
    <property type="entry name" value="Epox_hydrolase-like"/>
</dbReference>
<dbReference type="Pfam" id="PF06441">
    <property type="entry name" value="EHN"/>
    <property type="match status" value="1"/>
</dbReference>
<name>W3X808_PESFW</name>
<evidence type="ECO:0000313" key="7">
    <source>
        <dbReference type="Proteomes" id="UP000030651"/>
    </source>
</evidence>
<dbReference type="PIRSF" id="PIRSF001112">
    <property type="entry name" value="Epoxide_hydrolase"/>
    <property type="match status" value="1"/>
</dbReference>
<gene>
    <name evidence="6" type="ORF">PFICI_06303</name>
</gene>
<evidence type="ECO:0000256" key="3">
    <source>
        <dbReference type="ARBA" id="ARBA00022801"/>
    </source>
</evidence>
<dbReference type="OrthoDB" id="7130006at2759"/>
<dbReference type="InParanoid" id="W3X808"/>
<dbReference type="InterPro" id="IPR010497">
    <property type="entry name" value="Epoxide_hydro_N"/>
</dbReference>
<accession>W3X808</accession>
<dbReference type="EMBL" id="KI912112">
    <property type="protein sequence ID" value="ETS81301.1"/>
    <property type="molecule type" value="Genomic_DNA"/>
</dbReference>
<evidence type="ECO:0000256" key="2">
    <source>
        <dbReference type="ARBA" id="ARBA00022797"/>
    </source>
</evidence>
<evidence type="ECO:0000313" key="6">
    <source>
        <dbReference type="EMBL" id="ETS81301.1"/>
    </source>
</evidence>
<organism evidence="6 7">
    <name type="scientific">Pestalotiopsis fici (strain W106-1 / CGMCC3.15140)</name>
    <dbReference type="NCBI Taxonomy" id="1229662"/>
    <lineage>
        <taxon>Eukaryota</taxon>
        <taxon>Fungi</taxon>
        <taxon>Dikarya</taxon>
        <taxon>Ascomycota</taxon>
        <taxon>Pezizomycotina</taxon>
        <taxon>Sordariomycetes</taxon>
        <taxon>Xylariomycetidae</taxon>
        <taxon>Amphisphaeriales</taxon>
        <taxon>Sporocadaceae</taxon>
        <taxon>Pestalotiopsis</taxon>
    </lineage>
</organism>